<dbReference type="Proteomes" id="UP000280567">
    <property type="component" value="Segment"/>
</dbReference>
<gene>
    <name evidence="1" type="primary">56</name>
    <name evidence="1" type="ORF">PBI_RYAN_56</name>
</gene>
<dbReference type="EMBL" id="MH834627">
    <property type="protein sequence ID" value="AYN59046.1"/>
    <property type="molecule type" value="Genomic_DNA"/>
</dbReference>
<proteinExistence type="predicted"/>
<organism evidence="1 2">
    <name type="scientific">Arthrobacter phage Ryan</name>
    <dbReference type="NCBI Taxonomy" id="2419968"/>
    <lineage>
        <taxon>Viruses</taxon>
        <taxon>Duplodnaviria</taxon>
        <taxon>Heunggongvirae</taxon>
        <taxon>Uroviricota</taxon>
        <taxon>Caudoviricetes</taxon>
        <taxon>Daemsvirinae</taxon>
        <taxon>Nanditavirus</taxon>
        <taxon>Nanditavirus ryan</taxon>
    </lineage>
</organism>
<dbReference type="InterPro" id="IPR015947">
    <property type="entry name" value="PUA-like_sf"/>
</dbReference>
<name>A0A3G2KJ54_9CAUD</name>
<dbReference type="Gene3D" id="2.30.130.30">
    <property type="entry name" value="Hypothetical protein"/>
    <property type="match status" value="1"/>
</dbReference>
<dbReference type="GeneID" id="80034052"/>
<evidence type="ECO:0000313" key="2">
    <source>
        <dbReference type="Proteomes" id="UP000280567"/>
    </source>
</evidence>
<dbReference type="KEGG" id="vg:80034052"/>
<reference evidence="1 2" key="1">
    <citation type="submission" date="2018-09" db="EMBL/GenBank/DDBJ databases">
        <authorList>
            <person name="Rimple P.A."/>
            <person name="Stoner T.H."/>
            <person name="Garlena R.A."/>
            <person name="Russell D.A."/>
            <person name="Pope W.H."/>
            <person name="Jacobs-Sera D."/>
            <person name="Hatfull G.F."/>
        </authorList>
    </citation>
    <scope>NUCLEOTIDE SEQUENCE [LARGE SCALE GENOMIC DNA]</scope>
</reference>
<keyword evidence="2" id="KW-1185">Reference proteome</keyword>
<dbReference type="RefSeq" id="YP_010760951.1">
    <property type="nucleotide sequence ID" value="NC_073589.1"/>
</dbReference>
<evidence type="ECO:0000313" key="1">
    <source>
        <dbReference type="EMBL" id="AYN59046.1"/>
    </source>
</evidence>
<accession>A0A3G2KJ54</accession>
<dbReference type="SUPFAM" id="SSF88697">
    <property type="entry name" value="PUA domain-like"/>
    <property type="match status" value="1"/>
</dbReference>
<dbReference type="CDD" id="cd06554">
    <property type="entry name" value="ASCH_ASC-1_like"/>
    <property type="match status" value="1"/>
</dbReference>
<protein>
    <recommendedName>
        <fullName evidence="3">ASCH domain-containing protein</fullName>
    </recommendedName>
</protein>
<sequence>MKALTVKQPWALAIILDGKDVENRSRPTKYRGQLYIHAGKGWAPEGSDTVFQLTGVHYSTGSLAHGMVIGTVDLIDCHHASECADWAETGSACSEWALADQWHWILTNPRALACPFPEKGKLGLWNLAEVP</sequence>
<evidence type="ECO:0008006" key="3">
    <source>
        <dbReference type="Google" id="ProtNLM"/>
    </source>
</evidence>